<evidence type="ECO:0000259" key="1">
    <source>
        <dbReference type="Pfam" id="PF03493"/>
    </source>
</evidence>
<protein>
    <recommendedName>
        <fullName evidence="1">Calcium-activated potassium channel BK alpha subunit domain-containing protein</fullName>
    </recommendedName>
</protein>
<keyword evidence="3" id="KW-1185">Reference proteome</keyword>
<organism evidence="2 3">
    <name type="scientific">Dreissena polymorpha</name>
    <name type="common">Zebra mussel</name>
    <name type="synonym">Mytilus polymorpha</name>
    <dbReference type="NCBI Taxonomy" id="45954"/>
    <lineage>
        <taxon>Eukaryota</taxon>
        <taxon>Metazoa</taxon>
        <taxon>Spiralia</taxon>
        <taxon>Lophotrochozoa</taxon>
        <taxon>Mollusca</taxon>
        <taxon>Bivalvia</taxon>
        <taxon>Autobranchia</taxon>
        <taxon>Heteroconchia</taxon>
        <taxon>Euheterodonta</taxon>
        <taxon>Imparidentia</taxon>
        <taxon>Neoheterodontei</taxon>
        <taxon>Myida</taxon>
        <taxon>Dreissenoidea</taxon>
        <taxon>Dreissenidae</taxon>
        <taxon>Dreissena</taxon>
    </lineage>
</organism>
<reference evidence="2" key="1">
    <citation type="journal article" date="2019" name="bioRxiv">
        <title>The Genome of the Zebra Mussel, Dreissena polymorpha: A Resource for Invasive Species Research.</title>
        <authorList>
            <person name="McCartney M.A."/>
            <person name="Auch B."/>
            <person name="Kono T."/>
            <person name="Mallez S."/>
            <person name="Zhang Y."/>
            <person name="Obille A."/>
            <person name="Becker A."/>
            <person name="Abrahante J.E."/>
            <person name="Garbe J."/>
            <person name="Badalamenti J.P."/>
            <person name="Herman A."/>
            <person name="Mangelson H."/>
            <person name="Liachko I."/>
            <person name="Sullivan S."/>
            <person name="Sone E.D."/>
            <person name="Koren S."/>
            <person name="Silverstein K.A.T."/>
            <person name="Beckman K.B."/>
            <person name="Gohl D.M."/>
        </authorList>
    </citation>
    <scope>NUCLEOTIDE SEQUENCE</scope>
    <source>
        <strain evidence="2">Duluth1</strain>
        <tissue evidence="2">Whole animal</tissue>
    </source>
</reference>
<dbReference type="GO" id="GO:0006813">
    <property type="term" value="P:potassium ion transport"/>
    <property type="evidence" value="ECO:0007669"/>
    <property type="project" value="InterPro"/>
</dbReference>
<dbReference type="EMBL" id="JAIWYP010000014">
    <property type="protein sequence ID" value="KAH3713779.1"/>
    <property type="molecule type" value="Genomic_DNA"/>
</dbReference>
<evidence type="ECO:0000313" key="3">
    <source>
        <dbReference type="Proteomes" id="UP000828390"/>
    </source>
</evidence>
<evidence type="ECO:0000313" key="2">
    <source>
        <dbReference type="EMBL" id="KAH3713779.1"/>
    </source>
</evidence>
<dbReference type="Pfam" id="PF03493">
    <property type="entry name" value="BK_channel_a"/>
    <property type="match status" value="1"/>
</dbReference>
<accession>A0A9D4BZF5</accession>
<reference evidence="2" key="2">
    <citation type="submission" date="2020-11" db="EMBL/GenBank/DDBJ databases">
        <authorList>
            <person name="McCartney M.A."/>
            <person name="Auch B."/>
            <person name="Kono T."/>
            <person name="Mallez S."/>
            <person name="Becker A."/>
            <person name="Gohl D.M."/>
            <person name="Silverstein K.A.T."/>
            <person name="Koren S."/>
            <person name="Bechman K.B."/>
            <person name="Herman A."/>
            <person name="Abrahante J.E."/>
            <person name="Garbe J."/>
        </authorList>
    </citation>
    <scope>NUCLEOTIDE SEQUENCE</scope>
    <source>
        <strain evidence="2">Duluth1</strain>
        <tissue evidence="2">Whole animal</tissue>
    </source>
</reference>
<dbReference type="InterPro" id="IPR003929">
    <property type="entry name" value="K_chnl_BK_asu"/>
</dbReference>
<dbReference type="Proteomes" id="UP000828390">
    <property type="component" value="Unassembled WGS sequence"/>
</dbReference>
<gene>
    <name evidence="2" type="ORF">DPMN_073581</name>
</gene>
<dbReference type="AlphaFoldDB" id="A0A9D4BZF5"/>
<comment type="caution">
    <text evidence="2">The sequence shown here is derived from an EMBL/GenBank/DDBJ whole genome shotgun (WGS) entry which is preliminary data.</text>
</comment>
<feature type="domain" description="Calcium-activated potassium channel BK alpha subunit" evidence="1">
    <location>
        <begin position="15"/>
        <end position="61"/>
    </location>
</feature>
<proteinExistence type="predicted"/>
<sequence>MAAIPCGCIYYSEADMATDQWQQTYGRHSGNEIYHIQLGRSMFFSPYEGKSFTEASADAHQR</sequence>
<dbReference type="GO" id="GO:0016020">
    <property type="term" value="C:membrane"/>
    <property type="evidence" value="ECO:0007669"/>
    <property type="project" value="InterPro"/>
</dbReference>
<name>A0A9D4BZF5_DREPO</name>